<feature type="transmembrane region" description="Helical" evidence="8">
    <location>
        <begin position="63"/>
        <end position="83"/>
    </location>
</feature>
<evidence type="ECO:0000313" key="11">
    <source>
        <dbReference type="EMBL" id="QAA34635.1"/>
    </source>
</evidence>
<evidence type="ECO:0000256" key="3">
    <source>
        <dbReference type="ARBA" id="ARBA00022692"/>
    </source>
</evidence>
<dbReference type="InterPro" id="IPR003838">
    <property type="entry name" value="ABC3_permease_C"/>
</dbReference>
<feature type="domain" description="ABC3 transporter permease C-terminal" evidence="9">
    <location>
        <begin position="352"/>
        <end position="469"/>
    </location>
</feature>
<keyword evidence="4 8" id="KW-1133">Transmembrane helix</keyword>
<dbReference type="PANTHER" id="PTHR30572:SF4">
    <property type="entry name" value="ABC TRANSPORTER PERMEASE YTRF"/>
    <property type="match status" value="1"/>
</dbReference>
<evidence type="ECO:0000256" key="1">
    <source>
        <dbReference type="ARBA" id="ARBA00004651"/>
    </source>
</evidence>
<dbReference type="InterPro" id="IPR050250">
    <property type="entry name" value="Macrolide_Exporter_MacB"/>
</dbReference>
<sequence>MAYRFYFSIFYCYSSVSRLISSYESFKDGPYRSTKWLGGEKMKISDGLSMAVSDIRKRKVRTVLTVVALSVGSFLMVSMMGVGDSISKGANKLFSSFGDTKQISVMPLKYDKSSSPVAVSVNTGSSSTSTATSDKKEDKTKKIDKDALTKMSKIDGVNEVYAVVNSKLTSVEVEGNSDAKKKSVNIIGFSFDFNYKTDNNITYGNELSGKNDEVLVGEKYLDRLGIKDYKSVIGKKITMKVEFPKVNGAEVKKPFSIDGKIVGVVKGKSDFGTNILTSEDIVSKVQGYYEEKDNYLADKGYSQVGIVAKSDDKVKAITDKIRKDLGYSASNMVEMLDIIGSFTKGIKSILTVAGIIVLLVASLGLINTMTMTIQEKKKSIGVMKAVGASKKQISFVFMFQSLVLGVLGGLLGCLTSSLAIYGINLYMKSTSSTLSLALNLNNLLVALGISALVAFFAGIIPAIRASKLNVVEILSYE</sequence>
<evidence type="ECO:0000256" key="6">
    <source>
        <dbReference type="ARBA" id="ARBA00038076"/>
    </source>
</evidence>
<dbReference type="Pfam" id="PF02687">
    <property type="entry name" value="FtsX"/>
    <property type="match status" value="1"/>
</dbReference>
<protein>
    <recommendedName>
        <fullName evidence="13">ABC transporter permease</fullName>
    </recommendedName>
</protein>
<accession>A0A3R5U8D9</accession>
<name>A0A3R5U8D9_9CLOT</name>
<comment type="similarity">
    <text evidence="6">Belongs to the ABC-4 integral membrane protein family.</text>
</comment>
<dbReference type="Proteomes" id="UP000286268">
    <property type="component" value="Chromosome"/>
</dbReference>
<dbReference type="Pfam" id="PF12704">
    <property type="entry name" value="MacB_PCD"/>
    <property type="match status" value="1"/>
</dbReference>
<dbReference type="InterPro" id="IPR025857">
    <property type="entry name" value="MacB_PCD"/>
</dbReference>
<feature type="compositionally biased region" description="Low complexity" evidence="7">
    <location>
        <begin position="123"/>
        <end position="132"/>
    </location>
</feature>
<feature type="compositionally biased region" description="Basic and acidic residues" evidence="7">
    <location>
        <begin position="133"/>
        <end position="142"/>
    </location>
</feature>
<dbReference type="OrthoDB" id="9770099at2"/>
<feature type="domain" description="MacB-like periplasmic core" evidence="10">
    <location>
        <begin position="62"/>
        <end position="323"/>
    </location>
</feature>
<dbReference type="GO" id="GO:0022857">
    <property type="term" value="F:transmembrane transporter activity"/>
    <property type="evidence" value="ECO:0007669"/>
    <property type="project" value="TreeGrafter"/>
</dbReference>
<comment type="subcellular location">
    <subcellularLocation>
        <location evidence="1">Cell membrane</location>
        <topology evidence="1">Multi-pass membrane protein</topology>
    </subcellularLocation>
</comment>
<feature type="transmembrane region" description="Helical" evidence="8">
    <location>
        <begin position="394"/>
        <end position="423"/>
    </location>
</feature>
<reference evidence="11 12" key="1">
    <citation type="submission" date="2018-01" db="EMBL/GenBank/DDBJ databases">
        <title>Genome Sequencing and Assembly of Anaerobacter polyendosporus strain CT4.</title>
        <authorList>
            <person name="Tachaapaikoon C."/>
            <person name="Sutheeworapong S."/>
            <person name="Jenjaroenpun P."/>
            <person name="Wongsurawat T."/>
            <person name="Nookeaw I."/>
            <person name="Cheawchanlertfa P."/>
            <person name="Kosugi A."/>
            <person name="Cheevadhanarak S."/>
            <person name="Ratanakhanokchai K."/>
        </authorList>
    </citation>
    <scope>NUCLEOTIDE SEQUENCE [LARGE SCALE GENOMIC DNA]</scope>
    <source>
        <strain evidence="11 12">CT4</strain>
    </source>
</reference>
<keyword evidence="3 8" id="KW-0812">Transmembrane</keyword>
<evidence type="ECO:0000256" key="5">
    <source>
        <dbReference type="ARBA" id="ARBA00023136"/>
    </source>
</evidence>
<dbReference type="KEGG" id="cmah:C1I91_25045"/>
<organism evidence="11 12">
    <name type="scientific">Clostridium manihotivorum</name>
    <dbReference type="NCBI Taxonomy" id="2320868"/>
    <lineage>
        <taxon>Bacteria</taxon>
        <taxon>Bacillati</taxon>
        <taxon>Bacillota</taxon>
        <taxon>Clostridia</taxon>
        <taxon>Eubacteriales</taxon>
        <taxon>Clostridiaceae</taxon>
        <taxon>Clostridium</taxon>
    </lineage>
</organism>
<keyword evidence="2" id="KW-1003">Cell membrane</keyword>
<evidence type="ECO:0000256" key="7">
    <source>
        <dbReference type="SAM" id="MobiDB-lite"/>
    </source>
</evidence>
<evidence type="ECO:0000259" key="9">
    <source>
        <dbReference type="Pfam" id="PF02687"/>
    </source>
</evidence>
<keyword evidence="5 8" id="KW-0472">Membrane</keyword>
<evidence type="ECO:0000256" key="4">
    <source>
        <dbReference type="ARBA" id="ARBA00022989"/>
    </source>
</evidence>
<dbReference type="AlphaFoldDB" id="A0A3R5U8D9"/>
<evidence type="ECO:0000259" key="10">
    <source>
        <dbReference type="Pfam" id="PF12704"/>
    </source>
</evidence>
<dbReference type="PANTHER" id="PTHR30572">
    <property type="entry name" value="MEMBRANE COMPONENT OF TRANSPORTER-RELATED"/>
    <property type="match status" value="1"/>
</dbReference>
<evidence type="ECO:0000256" key="8">
    <source>
        <dbReference type="SAM" id="Phobius"/>
    </source>
</evidence>
<evidence type="ECO:0000256" key="2">
    <source>
        <dbReference type="ARBA" id="ARBA00022475"/>
    </source>
</evidence>
<evidence type="ECO:0000313" key="12">
    <source>
        <dbReference type="Proteomes" id="UP000286268"/>
    </source>
</evidence>
<feature type="region of interest" description="Disordered" evidence="7">
    <location>
        <begin position="115"/>
        <end position="142"/>
    </location>
</feature>
<gene>
    <name evidence="11" type="ORF">C1I91_25045</name>
</gene>
<feature type="transmembrane region" description="Helical" evidence="8">
    <location>
        <begin position="349"/>
        <end position="373"/>
    </location>
</feature>
<keyword evidence="12" id="KW-1185">Reference proteome</keyword>
<dbReference type="EMBL" id="CP025746">
    <property type="protein sequence ID" value="QAA34635.1"/>
    <property type="molecule type" value="Genomic_DNA"/>
</dbReference>
<evidence type="ECO:0008006" key="13">
    <source>
        <dbReference type="Google" id="ProtNLM"/>
    </source>
</evidence>
<dbReference type="GO" id="GO:0005886">
    <property type="term" value="C:plasma membrane"/>
    <property type="evidence" value="ECO:0007669"/>
    <property type="project" value="UniProtKB-SubCell"/>
</dbReference>
<proteinExistence type="inferred from homology"/>
<feature type="transmembrane region" description="Helical" evidence="8">
    <location>
        <begin position="443"/>
        <end position="463"/>
    </location>
</feature>